<evidence type="ECO:0000313" key="1">
    <source>
        <dbReference type="EMBL" id="MED6218970.1"/>
    </source>
</evidence>
<dbReference type="Gene3D" id="3.60.15.10">
    <property type="entry name" value="Ribonuclease Z/Hydroxyacylglutathione hydrolase-like"/>
    <property type="match status" value="1"/>
</dbReference>
<dbReference type="EMBL" id="JASCZI010271996">
    <property type="protein sequence ID" value="MED6218970.1"/>
    <property type="molecule type" value="Genomic_DNA"/>
</dbReference>
<sequence>MTFMSRHSKHIMLYPAREKLDEYYDDLKDKPKEIEKLKKSGVEINDEIITPEIAFTSNTTTDFMLDPHNEDALRAKVLITEATFLDESYSVDHARQQGHTHLFEIMENSQRIQNQAVVLTHFSSRYSIEDIHLAVSKLQSNVSAKVVPLTEGFKSVYQ</sequence>
<gene>
    <name evidence="1" type="primary">TRZ2_3</name>
    <name evidence="1" type="ORF">PIB30_031526</name>
</gene>
<keyword evidence="2" id="KW-1185">Reference proteome</keyword>
<dbReference type="GO" id="GO:0042781">
    <property type="term" value="F:3'-tRNA processing endoribonuclease activity"/>
    <property type="evidence" value="ECO:0007669"/>
    <property type="project" value="UniProtKB-EC"/>
</dbReference>
<accession>A0ABU6Z9J3</accession>
<dbReference type="InterPro" id="IPR036866">
    <property type="entry name" value="RibonucZ/Hydroxyglut_hydro"/>
</dbReference>
<proteinExistence type="predicted"/>
<dbReference type="SUPFAM" id="SSF56281">
    <property type="entry name" value="Metallo-hydrolase/oxidoreductase"/>
    <property type="match status" value="1"/>
</dbReference>
<dbReference type="Proteomes" id="UP001341840">
    <property type="component" value="Unassembled WGS sequence"/>
</dbReference>
<dbReference type="EC" id="3.1.26.11" evidence="1"/>
<evidence type="ECO:0000313" key="2">
    <source>
        <dbReference type="Proteomes" id="UP001341840"/>
    </source>
</evidence>
<keyword evidence="1" id="KW-0378">Hydrolase</keyword>
<comment type="caution">
    <text evidence="1">The sequence shown here is derived from an EMBL/GenBank/DDBJ whole genome shotgun (WGS) entry which is preliminary data.</text>
</comment>
<dbReference type="PANTHER" id="PTHR46504">
    <property type="entry name" value="TRNASE Z TRZ1"/>
    <property type="match status" value="1"/>
</dbReference>
<dbReference type="PANTHER" id="PTHR46504:SF1">
    <property type="entry name" value="TRNASE Z TRZ2, CHLOROPLASTIC"/>
    <property type="match status" value="1"/>
</dbReference>
<keyword evidence="1" id="KW-0255">Endonuclease</keyword>
<name>A0ABU6Z9J3_9FABA</name>
<reference evidence="1 2" key="1">
    <citation type="journal article" date="2023" name="Plants (Basel)">
        <title>Bridging the Gap: Combining Genomics and Transcriptomics Approaches to Understand Stylosanthes scabra, an Orphan Legume from the Brazilian Caatinga.</title>
        <authorList>
            <person name="Ferreira-Neto J.R.C."/>
            <person name="da Silva M.D."/>
            <person name="Binneck E."/>
            <person name="de Melo N.F."/>
            <person name="da Silva R.H."/>
            <person name="de Melo A.L.T.M."/>
            <person name="Pandolfi V."/>
            <person name="Bustamante F.O."/>
            <person name="Brasileiro-Vidal A.C."/>
            <person name="Benko-Iseppon A.M."/>
        </authorList>
    </citation>
    <scope>NUCLEOTIDE SEQUENCE [LARGE SCALE GENOMIC DNA]</scope>
    <source>
        <tissue evidence="1">Leaves</tissue>
    </source>
</reference>
<keyword evidence="1" id="KW-0540">Nuclease</keyword>
<protein>
    <submittedName>
        <fullName evidence="1">Mitochondrial 3'-tRNA processing endonuclease Trz2</fullName>
        <ecNumber evidence="1">3.1.26.11</ecNumber>
    </submittedName>
</protein>
<organism evidence="1 2">
    <name type="scientific">Stylosanthes scabra</name>
    <dbReference type="NCBI Taxonomy" id="79078"/>
    <lineage>
        <taxon>Eukaryota</taxon>
        <taxon>Viridiplantae</taxon>
        <taxon>Streptophyta</taxon>
        <taxon>Embryophyta</taxon>
        <taxon>Tracheophyta</taxon>
        <taxon>Spermatophyta</taxon>
        <taxon>Magnoliopsida</taxon>
        <taxon>eudicotyledons</taxon>
        <taxon>Gunneridae</taxon>
        <taxon>Pentapetalae</taxon>
        <taxon>rosids</taxon>
        <taxon>fabids</taxon>
        <taxon>Fabales</taxon>
        <taxon>Fabaceae</taxon>
        <taxon>Papilionoideae</taxon>
        <taxon>50 kb inversion clade</taxon>
        <taxon>dalbergioids sensu lato</taxon>
        <taxon>Dalbergieae</taxon>
        <taxon>Pterocarpus clade</taxon>
        <taxon>Stylosanthes</taxon>
    </lineage>
</organism>